<dbReference type="InterPro" id="IPR002403">
    <property type="entry name" value="Cyt_P450_E_grp-IV"/>
</dbReference>
<dbReference type="SUPFAM" id="SSF48264">
    <property type="entry name" value="Cytochrome P450"/>
    <property type="match status" value="1"/>
</dbReference>
<organism evidence="10 11">
    <name type="scientific">Podospora didyma</name>
    <dbReference type="NCBI Taxonomy" id="330526"/>
    <lineage>
        <taxon>Eukaryota</taxon>
        <taxon>Fungi</taxon>
        <taxon>Dikarya</taxon>
        <taxon>Ascomycota</taxon>
        <taxon>Pezizomycotina</taxon>
        <taxon>Sordariomycetes</taxon>
        <taxon>Sordariomycetidae</taxon>
        <taxon>Sordariales</taxon>
        <taxon>Podosporaceae</taxon>
        <taxon>Podospora</taxon>
    </lineage>
</organism>
<keyword evidence="3 7" id="KW-0479">Metal-binding</keyword>
<dbReference type="InterPro" id="IPR017972">
    <property type="entry name" value="Cyt_P450_CS"/>
</dbReference>
<evidence type="ECO:0000256" key="3">
    <source>
        <dbReference type="ARBA" id="ARBA00022723"/>
    </source>
</evidence>
<reference evidence="10" key="2">
    <citation type="submission" date="2023-06" db="EMBL/GenBank/DDBJ databases">
        <authorList>
            <consortium name="Lawrence Berkeley National Laboratory"/>
            <person name="Haridas S."/>
            <person name="Hensen N."/>
            <person name="Bonometti L."/>
            <person name="Westerberg I."/>
            <person name="Brannstrom I.O."/>
            <person name="Guillou S."/>
            <person name="Cros-Aarteil S."/>
            <person name="Calhoun S."/>
            <person name="Kuo A."/>
            <person name="Mondo S."/>
            <person name="Pangilinan J."/>
            <person name="Riley R."/>
            <person name="LaButti K."/>
            <person name="Andreopoulos B."/>
            <person name="Lipzen A."/>
            <person name="Chen C."/>
            <person name="Yanf M."/>
            <person name="Daum C."/>
            <person name="Ng V."/>
            <person name="Clum A."/>
            <person name="Steindorff A."/>
            <person name="Ohm R."/>
            <person name="Martin F."/>
            <person name="Silar P."/>
            <person name="Natvig D."/>
            <person name="Lalanne C."/>
            <person name="Gautier V."/>
            <person name="Ament-velasquez S.L."/>
            <person name="Kruys A."/>
            <person name="Hutchinson M.I."/>
            <person name="Powell A.J."/>
            <person name="Barry K."/>
            <person name="Miller A.N."/>
            <person name="Grigoriev I.V."/>
            <person name="Debuchy R."/>
            <person name="Gladieux P."/>
            <person name="Thoren M.H."/>
            <person name="Johannesson H."/>
        </authorList>
    </citation>
    <scope>NUCLEOTIDE SEQUENCE</scope>
    <source>
        <strain evidence="10">CBS 232.78</strain>
    </source>
</reference>
<dbReference type="InterPro" id="IPR036396">
    <property type="entry name" value="Cyt_P450_sf"/>
</dbReference>
<keyword evidence="9" id="KW-1133">Transmembrane helix</keyword>
<dbReference type="Pfam" id="PF00067">
    <property type="entry name" value="p450"/>
    <property type="match status" value="1"/>
</dbReference>
<keyword evidence="9" id="KW-0812">Transmembrane</keyword>
<dbReference type="GO" id="GO:0016705">
    <property type="term" value="F:oxidoreductase activity, acting on paired donors, with incorporation or reduction of molecular oxygen"/>
    <property type="evidence" value="ECO:0007669"/>
    <property type="project" value="InterPro"/>
</dbReference>
<evidence type="ECO:0000256" key="7">
    <source>
        <dbReference type="PIRSR" id="PIRSR602403-1"/>
    </source>
</evidence>
<evidence type="ECO:0000256" key="2">
    <source>
        <dbReference type="ARBA" id="ARBA00010617"/>
    </source>
</evidence>
<evidence type="ECO:0000256" key="1">
    <source>
        <dbReference type="ARBA" id="ARBA00001971"/>
    </source>
</evidence>
<dbReference type="PANTHER" id="PTHR46206">
    <property type="entry name" value="CYTOCHROME P450"/>
    <property type="match status" value="1"/>
</dbReference>
<dbReference type="GO" id="GO:0020037">
    <property type="term" value="F:heme binding"/>
    <property type="evidence" value="ECO:0007669"/>
    <property type="project" value="InterPro"/>
</dbReference>
<dbReference type="PANTHER" id="PTHR46206:SF7">
    <property type="entry name" value="P450, PUTATIVE (EUROFUNG)-RELATED"/>
    <property type="match status" value="1"/>
</dbReference>
<dbReference type="GO" id="GO:0005506">
    <property type="term" value="F:iron ion binding"/>
    <property type="evidence" value="ECO:0007669"/>
    <property type="project" value="InterPro"/>
</dbReference>
<evidence type="ECO:0000256" key="4">
    <source>
        <dbReference type="ARBA" id="ARBA00023002"/>
    </source>
</evidence>
<accession>A0AAE0TZC8</accession>
<evidence type="ECO:0000256" key="5">
    <source>
        <dbReference type="ARBA" id="ARBA00023004"/>
    </source>
</evidence>
<feature type="transmembrane region" description="Helical" evidence="9">
    <location>
        <begin position="15"/>
        <end position="35"/>
    </location>
</feature>
<dbReference type="EMBL" id="JAULSW010000004">
    <property type="protein sequence ID" value="KAK3385238.1"/>
    <property type="molecule type" value="Genomic_DNA"/>
</dbReference>
<comment type="similarity">
    <text evidence="2 8">Belongs to the cytochrome P450 family.</text>
</comment>
<reference evidence="10" key="1">
    <citation type="journal article" date="2023" name="Mol. Phylogenet. Evol.">
        <title>Genome-scale phylogeny and comparative genomics of the fungal order Sordariales.</title>
        <authorList>
            <person name="Hensen N."/>
            <person name="Bonometti L."/>
            <person name="Westerberg I."/>
            <person name="Brannstrom I.O."/>
            <person name="Guillou S."/>
            <person name="Cros-Aarteil S."/>
            <person name="Calhoun S."/>
            <person name="Haridas S."/>
            <person name="Kuo A."/>
            <person name="Mondo S."/>
            <person name="Pangilinan J."/>
            <person name="Riley R."/>
            <person name="LaButti K."/>
            <person name="Andreopoulos B."/>
            <person name="Lipzen A."/>
            <person name="Chen C."/>
            <person name="Yan M."/>
            <person name="Daum C."/>
            <person name="Ng V."/>
            <person name="Clum A."/>
            <person name="Steindorff A."/>
            <person name="Ohm R.A."/>
            <person name="Martin F."/>
            <person name="Silar P."/>
            <person name="Natvig D.O."/>
            <person name="Lalanne C."/>
            <person name="Gautier V."/>
            <person name="Ament-Velasquez S.L."/>
            <person name="Kruys A."/>
            <person name="Hutchinson M.I."/>
            <person name="Powell A.J."/>
            <person name="Barry K."/>
            <person name="Miller A.N."/>
            <person name="Grigoriev I.V."/>
            <person name="Debuchy R."/>
            <person name="Gladieux P."/>
            <person name="Hiltunen Thoren M."/>
            <person name="Johannesson H."/>
        </authorList>
    </citation>
    <scope>NUCLEOTIDE SEQUENCE</scope>
    <source>
        <strain evidence="10">CBS 232.78</strain>
    </source>
</reference>
<evidence type="ECO:0000256" key="8">
    <source>
        <dbReference type="RuleBase" id="RU000461"/>
    </source>
</evidence>
<keyword evidence="9" id="KW-0472">Membrane</keyword>
<evidence type="ECO:0000313" key="10">
    <source>
        <dbReference type="EMBL" id="KAK3385238.1"/>
    </source>
</evidence>
<comment type="caution">
    <text evidence="10">The sequence shown here is derived from an EMBL/GenBank/DDBJ whole genome shotgun (WGS) entry which is preliminary data.</text>
</comment>
<dbReference type="PRINTS" id="PR00465">
    <property type="entry name" value="EP450IV"/>
</dbReference>
<dbReference type="PROSITE" id="PS00086">
    <property type="entry name" value="CYTOCHROME_P450"/>
    <property type="match status" value="1"/>
</dbReference>
<dbReference type="CDD" id="cd11041">
    <property type="entry name" value="CYP503A1-like"/>
    <property type="match status" value="1"/>
</dbReference>
<feature type="binding site" description="axial binding residue" evidence="7">
    <location>
        <position position="461"/>
    </location>
    <ligand>
        <name>heme</name>
        <dbReference type="ChEBI" id="CHEBI:30413"/>
    </ligand>
    <ligandPart>
        <name>Fe</name>
        <dbReference type="ChEBI" id="CHEBI:18248"/>
    </ligandPart>
</feature>
<dbReference type="GO" id="GO:0004497">
    <property type="term" value="F:monooxygenase activity"/>
    <property type="evidence" value="ECO:0007669"/>
    <property type="project" value="UniProtKB-KW"/>
</dbReference>
<gene>
    <name evidence="10" type="ORF">B0H63DRAFT_494356</name>
</gene>
<name>A0AAE0TZC8_9PEZI</name>
<keyword evidence="11" id="KW-1185">Reference proteome</keyword>
<dbReference type="Gene3D" id="1.10.630.10">
    <property type="entry name" value="Cytochrome P450"/>
    <property type="match status" value="1"/>
</dbReference>
<dbReference type="Proteomes" id="UP001285441">
    <property type="component" value="Unassembled WGS sequence"/>
</dbReference>
<keyword evidence="7 8" id="KW-0349">Heme</keyword>
<evidence type="ECO:0000313" key="11">
    <source>
        <dbReference type="Proteomes" id="UP001285441"/>
    </source>
</evidence>
<dbReference type="InterPro" id="IPR001128">
    <property type="entry name" value="Cyt_P450"/>
</dbReference>
<keyword evidence="4 8" id="KW-0560">Oxidoreductase</keyword>
<evidence type="ECO:0000256" key="9">
    <source>
        <dbReference type="SAM" id="Phobius"/>
    </source>
</evidence>
<evidence type="ECO:0000256" key="6">
    <source>
        <dbReference type="ARBA" id="ARBA00023033"/>
    </source>
</evidence>
<keyword evidence="5 7" id="KW-0408">Iron</keyword>
<comment type="cofactor">
    <cofactor evidence="1 7">
        <name>heme</name>
        <dbReference type="ChEBI" id="CHEBI:30413"/>
    </cofactor>
</comment>
<dbReference type="AlphaFoldDB" id="A0AAE0TZC8"/>
<protein>
    <submittedName>
        <fullName evidence="10">Cytochrome P450</fullName>
    </submittedName>
</protein>
<keyword evidence="6 8" id="KW-0503">Monooxygenase</keyword>
<proteinExistence type="inferred from homology"/>
<sequence>MSGIQTIAKLASEKLPLVLSTVGAFLVVVILQYLLKGNPIAKIPIVGQHLGSDEKRRQAFLMRARDLYVEGYTNFKNGVFRVITAQESNVIVVSPSFLPELKSLPDDVLSFDGAISETMHVDYTHLQIGNKAVPHMIKTSLTPALVRLNPTISEEVKEWFGRELPPCDNWTSVNINHKLLRIVGAVSGRIFVGADIARSEEYLDMAINYTVDLMKARHAVDGMKPWLRPFKANSIPEVQQLKARLKSAEAIMRPIVESRQREAAEGNTEKPDDMLQWLMDVQGSTKFASNLSTERLAADQLGLTFAAIHTTTLTSTNAFYNLAADPSLADMLRTEIRTVLAEHNGILTSQALQSMKKVDSFLKETMRFDPVAANSFQRKVLRPFTLSNGQAFPAGVILEVPAHAVSRDPEVFPDPDRFDPLRFYHLRQQAREAGHVEAAAQHQFVSLSPSVLTFGYGRHACPGRFFAANEIKMILANALLMYEIRLVEGVKERYPNILFGSGSMPDPTKELLFKKLV</sequence>